<evidence type="ECO:0000313" key="2">
    <source>
        <dbReference type="EMBL" id="KAK6803496.1"/>
    </source>
</evidence>
<name>A0AAN8UE36_SOLBU</name>
<feature type="region of interest" description="Disordered" evidence="1">
    <location>
        <begin position="1"/>
        <end position="59"/>
    </location>
</feature>
<evidence type="ECO:0000313" key="3">
    <source>
        <dbReference type="Proteomes" id="UP001371456"/>
    </source>
</evidence>
<organism evidence="2 3">
    <name type="scientific">Solanum bulbocastanum</name>
    <name type="common">Wild potato</name>
    <dbReference type="NCBI Taxonomy" id="147425"/>
    <lineage>
        <taxon>Eukaryota</taxon>
        <taxon>Viridiplantae</taxon>
        <taxon>Streptophyta</taxon>
        <taxon>Embryophyta</taxon>
        <taxon>Tracheophyta</taxon>
        <taxon>Spermatophyta</taxon>
        <taxon>Magnoliopsida</taxon>
        <taxon>eudicotyledons</taxon>
        <taxon>Gunneridae</taxon>
        <taxon>Pentapetalae</taxon>
        <taxon>asterids</taxon>
        <taxon>lamiids</taxon>
        <taxon>Solanales</taxon>
        <taxon>Solanaceae</taxon>
        <taxon>Solanoideae</taxon>
        <taxon>Solaneae</taxon>
        <taxon>Solanum</taxon>
    </lineage>
</organism>
<accession>A0AAN8UE36</accession>
<evidence type="ECO:0000256" key="1">
    <source>
        <dbReference type="SAM" id="MobiDB-lite"/>
    </source>
</evidence>
<dbReference type="EMBL" id="JBANQN010000001">
    <property type="protein sequence ID" value="KAK6803496.1"/>
    <property type="molecule type" value="Genomic_DNA"/>
</dbReference>
<sequence>MVGHEMKEEETQVDAKNPQKAEVDINFSSAEGTMGEETMKEGTEVDIDSSSAKDTMAEKVEWRQRKRLRMWIQIIRSRWRTRNTLVRI</sequence>
<protein>
    <submittedName>
        <fullName evidence="2">Uncharacterized protein</fullName>
    </submittedName>
</protein>
<reference evidence="2 3" key="1">
    <citation type="submission" date="2024-02" db="EMBL/GenBank/DDBJ databases">
        <title>de novo genome assembly of Solanum bulbocastanum strain 11H21.</title>
        <authorList>
            <person name="Hosaka A.J."/>
        </authorList>
    </citation>
    <scope>NUCLEOTIDE SEQUENCE [LARGE SCALE GENOMIC DNA]</scope>
    <source>
        <tissue evidence="2">Young leaves</tissue>
    </source>
</reference>
<feature type="compositionally biased region" description="Basic and acidic residues" evidence="1">
    <location>
        <begin position="1"/>
        <end position="10"/>
    </location>
</feature>
<keyword evidence="3" id="KW-1185">Reference proteome</keyword>
<comment type="caution">
    <text evidence="2">The sequence shown here is derived from an EMBL/GenBank/DDBJ whole genome shotgun (WGS) entry which is preliminary data.</text>
</comment>
<dbReference type="AlphaFoldDB" id="A0AAN8UE36"/>
<gene>
    <name evidence="2" type="ORF">RDI58_001280</name>
</gene>
<proteinExistence type="predicted"/>
<dbReference type="Proteomes" id="UP001371456">
    <property type="component" value="Unassembled WGS sequence"/>
</dbReference>